<reference evidence="2 3" key="1">
    <citation type="submission" date="2021-01" db="EMBL/GenBank/DDBJ databases">
        <title>Identification and Characterization of Corynebacterium sp.</title>
        <authorList>
            <person name="Luo Q."/>
            <person name="Qu P."/>
            <person name="Chen Q."/>
        </authorList>
    </citation>
    <scope>NUCLEOTIDE SEQUENCE [LARGE SCALE GENOMIC DNA]</scope>
    <source>
        <strain evidence="2 3">MC-18</strain>
    </source>
</reference>
<name>A0AAW5HVL0_9CORY</name>
<accession>A0AAW5HVL0</accession>
<evidence type="ECO:0000256" key="1">
    <source>
        <dbReference type="SAM" id="Phobius"/>
    </source>
</evidence>
<dbReference type="RefSeq" id="WP_071572879.1">
    <property type="nucleotide sequence ID" value="NZ_JAEUWV010000023.1"/>
</dbReference>
<comment type="caution">
    <text evidence="2">The sequence shown here is derived from an EMBL/GenBank/DDBJ whole genome shotgun (WGS) entry which is preliminary data.</text>
</comment>
<sequence length="403" mass="43776">MSQPLRRTRNDLIATAVITAIAIILLAIAFFTAPIRSSHLEPAAEEYENAGRLAVVPSKVEEAFRLPDTSPGVQPVIAAGMIITYNDGTITATTPAGDTAWTYKRPNELCLLGHAWDKIVAAYRDNAGCGDVVTINALTGEYAGTRSAIAPEVITRVQSNDRVGYVSSHRVELWRSDMVKTVEYGYNEAPQEPDMQPESCTINSALTRTDLLATTEYCDDGPKLKFQNTTPEDSREPEMYESVDISENAYLVAVSQDAAAIYDPDSHKVRTYDKDGNDLAASEIPPLDGPQKIDQIVDVLPVADLPHHMTYHEGDTLLLMEPSRLSVTGVFQGALGTGFPAGERLLYASDTGIAVANWDDNKVEKIIPVDRGGYTGPVYIDSAGTTIVEKRGEEIVVLNTNLS</sequence>
<protein>
    <recommendedName>
        <fullName evidence="4">Secreted protein</fullName>
    </recommendedName>
</protein>
<proteinExistence type="predicted"/>
<evidence type="ECO:0000313" key="3">
    <source>
        <dbReference type="Proteomes" id="UP001205920"/>
    </source>
</evidence>
<evidence type="ECO:0008006" key="4">
    <source>
        <dbReference type="Google" id="ProtNLM"/>
    </source>
</evidence>
<dbReference type="AlphaFoldDB" id="A0AAW5HVL0"/>
<keyword evidence="3" id="KW-1185">Reference proteome</keyword>
<gene>
    <name evidence="2" type="ORF">JMN37_10205</name>
</gene>
<organism evidence="2 3">
    <name type="scientific">Corynebacterium lipophilum</name>
    <dbReference type="NCBI Taxonomy" id="2804918"/>
    <lineage>
        <taxon>Bacteria</taxon>
        <taxon>Bacillati</taxon>
        <taxon>Actinomycetota</taxon>
        <taxon>Actinomycetes</taxon>
        <taxon>Mycobacteriales</taxon>
        <taxon>Corynebacteriaceae</taxon>
        <taxon>Corynebacterium</taxon>
    </lineage>
</organism>
<dbReference type="EMBL" id="JAEUWV010000023">
    <property type="protein sequence ID" value="MCO6395334.1"/>
    <property type="molecule type" value="Genomic_DNA"/>
</dbReference>
<evidence type="ECO:0000313" key="2">
    <source>
        <dbReference type="EMBL" id="MCO6395334.1"/>
    </source>
</evidence>
<dbReference type="Proteomes" id="UP001205920">
    <property type="component" value="Unassembled WGS sequence"/>
</dbReference>
<keyword evidence="1" id="KW-0812">Transmembrane</keyword>
<feature type="transmembrane region" description="Helical" evidence="1">
    <location>
        <begin position="12"/>
        <end position="33"/>
    </location>
</feature>
<keyword evidence="1" id="KW-1133">Transmembrane helix</keyword>
<keyword evidence="1" id="KW-0472">Membrane</keyword>